<dbReference type="Pfam" id="PF06808">
    <property type="entry name" value="DctM"/>
    <property type="match status" value="1"/>
</dbReference>
<sequence length="182" mass="20495">MSNLLLRPGISDRLYQATGSWFSELKGGLAIVSLFVCVCLAMTGGFAPGTFTMGTIAVPGMYARNYDKHSHHRWSEGATSINLVNNHKIKAYLINQERELAKRRCIMKKMTVRELSHGRKTTLTAQKTYQDGFGEWVAEVDRGEYCKACSYVCQGVENCVWEKLQVQADQDDDGKVYRVLSK</sequence>
<evidence type="ECO:0000313" key="3">
    <source>
        <dbReference type="EMBL" id="SDO94665.1"/>
    </source>
</evidence>
<dbReference type="OrthoDB" id="9785600at2"/>
<feature type="transmembrane region" description="Helical" evidence="1">
    <location>
        <begin position="30"/>
        <end position="63"/>
    </location>
</feature>
<feature type="domain" description="TRAP C4-dicarboxylate transport system permease DctM subunit" evidence="2">
    <location>
        <begin position="2"/>
        <end position="69"/>
    </location>
</feature>
<dbReference type="AlphaFoldDB" id="A0A1H0NQG6"/>
<dbReference type="EMBL" id="FNJI01000008">
    <property type="protein sequence ID" value="SDO94665.1"/>
    <property type="molecule type" value="Genomic_DNA"/>
</dbReference>
<name>A0A1H0NQG6_9BACT</name>
<protein>
    <submittedName>
        <fullName evidence="3">Tripartite ATP-independent transporter, DctM component</fullName>
    </submittedName>
</protein>
<dbReference type="Proteomes" id="UP000199073">
    <property type="component" value="Unassembled WGS sequence"/>
</dbReference>
<reference evidence="3 4" key="1">
    <citation type="submission" date="2016-10" db="EMBL/GenBank/DDBJ databases">
        <authorList>
            <person name="de Groot N.N."/>
        </authorList>
    </citation>
    <scope>NUCLEOTIDE SEQUENCE [LARGE SCALE GENOMIC DNA]</scope>
    <source>
        <strain evidence="3 4">DSM 12130</strain>
    </source>
</reference>
<organism evidence="3 4">
    <name type="scientific">Desulforhopalus singaporensis</name>
    <dbReference type="NCBI Taxonomy" id="91360"/>
    <lineage>
        <taxon>Bacteria</taxon>
        <taxon>Pseudomonadati</taxon>
        <taxon>Thermodesulfobacteriota</taxon>
        <taxon>Desulfobulbia</taxon>
        <taxon>Desulfobulbales</taxon>
        <taxon>Desulfocapsaceae</taxon>
        <taxon>Desulforhopalus</taxon>
    </lineage>
</organism>
<dbReference type="InterPro" id="IPR010656">
    <property type="entry name" value="DctM"/>
</dbReference>
<keyword evidence="1" id="KW-1133">Transmembrane helix</keyword>
<gene>
    <name evidence="3" type="ORF">SAMN05660330_01393</name>
</gene>
<accession>A0A1H0NQG6</accession>
<keyword evidence="4" id="KW-1185">Reference proteome</keyword>
<dbReference type="STRING" id="91360.SAMN05660330_01393"/>
<evidence type="ECO:0000313" key="4">
    <source>
        <dbReference type="Proteomes" id="UP000199073"/>
    </source>
</evidence>
<proteinExistence type="predicted"/>
<keyword evidence="1" id="KW-0812">Transmembrane</keyword>
<keyword evidence="1" id="KW-0472">Membrane</keyword>
<evidence type="ECO:0000256" key="1">
    <source>
        <dbReference type="SAM" id="Phobius"/>
    </source>
</evidence>
<evidence type="ECO:0000259" key="2">
    <source>
        <dbReference type="Pfam" id="PF06808"/>
    </source>
</evidence>